<reference evidence="1 2" key="1">
    <citation type="journal article" date="2016" name="Nat. Commun.">
        <title>Thousands of microbial genomes shed light on interconnected biogeochemical processes in an aquifer system.</title>
        <authorList>
            <person name="Anantharaman K."/>
            <person name="Brown C.T."/>
            <person name="Hug L.A."/>
            <person name="Sharon I."/>
            <person name="Castelle C.J."/>
            <person name="Probst A.J."/>
            <person name="Thomas B.C."/>
            <person name="Singh A."/>
            <person name="Wilkins M.J."/>
            <person name="Karaoz U."/>
            <person name="Brodie E.L."/>
            <person name="Williams K.H."/>
            <person name="Hubbard S.S."/>
            <person name="Banfield J.F."/>
        </authorList>
    </citation>
    <scope>NUCLEOTIDE SEQUENCE [LARGE SCALE GENOMIC DNA]</scope>
</reference>
<dbReference type="AlphaFoldDB" id="A0A1G2K393"/>
<name>A0A1G2K393_9BACT</name>
<dbReference type="Proteomes" id="UP000177152">
    <property type="component" value="Unassembled WGS sequence"/>
</dbReference>
<organism evidence="1 2">
    <name type="scientific">Candidatus Sungbacteria bacterium RIFCSPHIGHO2_01_FULL_47_32</name>
    <dbReference type="NCBI Taxonomy" id="1802264"/>
    <lineage>
        <taxon>Bacteria</taxon>
        <taxon>Candidatus Sungiibacteriota</taxon>
    </lineage>
</organism>
<dbReference type="EMBL" id="MHQC01000047">
    <property type="protein sequence ID" value="OGZ93892.1"/>
    <property type="molecule type" value="Genomic_DNA"/>
</dbReference>
<proteinExistence type="predicted"/>
<evidence type="ECO:0000313" key="2">
    <source>
        <dbReference type="Proteomes" id="UP000177152"/>
    </source>
</evidence>
<sequence>MVRYYADRYRTGGDYWWDFHDDQFVFGHKDKETKDQIYLVDVEPYMREANPRNKGSEDVLRRISDVFELSKESEKKFSKPARFAHTRDVLKRALKGIREEDQHSFSAERLRLAFEKDAHD</sequence>
<comment type="caution">
    <text evidence="1">The sequence shown here is derived from an EMBL/GenBank/DDBJ whole genome shotgun (WGS) entry which is preliminary data.</text>
</comment>
<evidence type="ECO:0000313" key="1">
    <source>
        <dbReference type="EMBL" id="OGZ93892.1"/>
    </source>
</evidence>
<accession>A0A1G2K393</accession>
<protein>
    <submittedName>
        <fullName evidence="1">Uncharacterized protein</fullName>
    </submittedName>
</protein>
<gene>
    <name evidence="1" type="ORF">A2633_05245</name>
</gene>